<dbReference type="InterPro" id="IPR008927">
    <property type="entry name" value="6-PGluconate_DH-like_C_sf"/>
</dbReference>
<evidence type="ECO:0000313" key="16">
    <source>
        <dbReference type="Proteomes" id="UP000198577"/>
    </source>
</evidence>
<dbReference type="NCBIfam" id="TIGR00112">
    <property type="entry name" value="proC"/>
    <property type="match status" value="1"/>
</dbReference>
<keyword evidence="4 9" id="KW-0028">Amino-acid biosynthesis</keyword>
<dbReference type="UniPathway" id="UPA00098">
    <property type="reaction ID" value="UER00361"/>
</dbReference>
<dbReference type="Pfam" id="PF03807">
    <property type="entry name" value="F420_oxidored"/>
    <property type="match status" value="1"/>
</dbReference>
<dbReference type="Gene3D" id="3.40.50.720">
    <property type="entry name" value="NAD(P)-binding Rossmann-like Domain"/>
    <property type="match status" value="1"/>
</dbReference>
<dbReference type="InterPro" id="IPR028939">
    <property type="entry name" value="P5C_Rdtase_cat_N"/>
</dbReference>
<dbReference type="HAMAP" id="MF_01925">
    <property type="entry name" value="P5C_reductase"/>
    <property type="match status" value="1"/>
</dbReference>
<dbReference type="EC" id="1.5.1.2" evidence="9 10"/>
<dbReference type="OrthoDB" id="9805754at2"/>
<feature type="domain" description="Pyrroline-5-carboxylate reductase catalytic N-terminal" evidence="13">
    <location>
        <begin position="10"/>
        <end position="104"/>
    </location>
</feature>
<name>A0A1I5RT60_9FIRM</name>
<dbReference type="Proteomes" id="UP000198577">
    <property type="component" value="Unassembled WGS sequence"/>
</dbReference>
<reference evidence="15 16" key="1">
    <citation type="submission" date="2016-10" db="EMBL/GenBank/DDBJ databases">
        <authorList>
            <person name="de Groot N.N."/>
        </authorList>
    </citation>
    <scope>NUCLEOTIDE SEQUENCE [LARGE SCALE GENOMIC DNA]</scope>
    <source>
        <strain evidence="15 16">DSM 20678</strain>
    </source>
</reference>
<dbReference type="Gene3D" id="1.10.3730.10">
    <property type="entry name" value="ProC C-terminal domain-like"/>
    <property type="match status" value="1"/>
</dbReference>
<dbReference type="GO" id="GO:0004735">
    <property type="term" value="F:pyrroline-5-carboxylate reductase activity"/>
    <property type="evidence" value="ECO:0007669"/>
    <property type="project" value="UniProtKB-UniRule"/>
</dbReference>
<evidence type="ECO:0000256" key="5">
    <source>
        <dbReference type="ARBA" id="ARBA00022650"/>
    </source>
</evidence>
<dbReference type="FunFam" id="3.40.50.720:FF:000190">
    <property type="entry name" value="Pyrroline-5-carboxylate reductase"/>
    <property type="match status" value="1"/>
</dbReference>
<dbReference type="STRING" id="937334.SAMN05444406_10199"/>
<dbReference type="FunFam" id="1.10.3730.10:FF:000001">
    <property type="entry name" value="Pyrroline-5-carboxylate reductase"/>
    <property type="match status" value="1"/>
</dbReference>
<sequence>MPEERKSYSLGFIGAGNMASAIMRGIITCGIVHPNNICAFDVDLDKLNRLSAELGIRTAKDNCQVVSNSDIVILAVKPNTYSKVLLEIKDCLEERHILISIAAGISVDFIKQLIGGRCKVVRTMPNTPALVGEGMTALCTNHDLSPKELEAVKEILHSLGKVEEVPENLMDAVTAVSGSGPAYVAMFIEAMADGGVLAGLPRDLAYRMAIQTVIGTARLLSEWEKHPGEVKDMVSSPGGTTIEAVRHLEKQGFRGAVIEAVNACALKSQALGKTINHVKDEKTR</sequence>
<dbReference type="RefSeq" id="WP_092281798.1">
    <property type="nucleotide sequence ID" value="NZ_FOXR01000001.1"/>
</dbReference>
<dbReference type="EMBL" id="FOXR01000001">
    <property type="protein sequence ID" value="SFP61451.1"/>
    <property type="molecule type" value="Genomic_DNA"/>
</dbReference>
<dbReference type="Pfam" id="PF14748">
    <property type="entry name" value="P5CR_dimer"/>
    <property type="match status" value="1"/>
</dbReference>
<evidence type="ECO:0000256" key="3">
    <source>
        <dbReference type="ARBA" id="ARBA00022490"/>
    </source>
</evidence>
<dbReference type="InterPro" id="IPR036291">
    <property type="entry name" value="NAD(P)-bd_dom_sf"/>
</dbReference>
<comment type="function">
    <text evidence="8 9">Catalyzes the reduction of 1-pyrroline-5-carboxylate (PCA) to L-proline.</text>
</comment>
<evidence type="ECO:0000256" key="7">
    <source>
        <dbReference type="ARBA" id="ARBA00023002"/>
    </source>
</evidence>
<dbReference type="PROSITE" id="PS00521">
    <property type="entry name" value="P5CR"/>
    <property type="match status" value="1"/>
</dbReference>
<feature type="domain" description="Pyrroline-5-carboxylate reductase dimerisation" evidence="14">
    <location>
        <begin position="167"/>
        <end position="270"/>
    </location>
</feature>
<evidence type="ECO:0000256" key="12">
    <source>
        <dbReference type="RuleBase" id="RU003903"/>
    </source>
</evidence>
<protein>
    <recommendedName>
        <fullName evidence="9 10">Pyrroline-5-carboxylate reductase</fullName>
        <shortName evidence="9">P5C reductase</shortName>
        <shortName evidence="9">P5CR</shortName>
        <ecNumber evidence="9 10">1.5.1.2</ecNumber>
    </recommendedName>
    <alternativeName>
        <fullName evidence="9">PCA reductase</fullName>
    </alternativeName>
</protein>
<dbReference type="PANTHER" id="PTHR11645">
    <property type="entry name" value="PYRROLINE-5-CARBOXYLATE REDUCTASE"/>
    <property type="match status" value="1"/>
</dbReference>
<feature type="binding site" evidence="11">
    <location>
        <begin position="13"/>
        <end position="18"/>
    </location>
    <ligand>
        <name>NADP(+)</name>
        <dbReference type="ChEBI" id="CHEBI:58349"/>
    </ligand>
</feature>
<dbReference type="InterPro" id="IPR029036">
    <property type="entry name" value="P5CR_dimer"/>
</dbReference>
<comment type="pathway">
    <text evidence="9 12">Amino-acid biosynthesis; L-proline biosynthesis; L-proline from L-glutamate 5-semialdehyde: step 1/1.</text>
</comment>
<feature type="binding site" evidence="11">
    <location>
        <position position="62"/>
    </location>
    <ligand>
        <name>NADPH</name>
        <dbReference type="ChEBI" id="CHEBI:57783"/>
    </ligand>
</feature>
<comment type="subcellular location">
    <subcellularLocation>
        <location evidence="1 9">Cytoplasm</location>
    </subcellularLocation>
</comment>
<evidence type="ECO:0000256" key="6">
    <source>
        <dbReference type="ARBA" id="ARBA00022857"/>
    </source>
</evidence>
<accession>A0A1I5RT60</accession>
<evidence type="ECO:0000256" key="2">
    <source>
        <dbReference type="ARBA" id="ARBA00005525"/>
    </source>
</evidence>
<evidence type="ECO:0000256" key="11">
    <source>
        <dbReference type="PIRSR" id="PIRSR000193-1"/>
    </source>
</evidence>
<keyword evidence="16" id="KW-1185">Reference proteome</keyword>
<organism evidence="15 16">
    <name type="scientific">Caldicoprobacter faecalis</name>
    <dbReference type="NCBI Taxonomy" id="937334"/>
    <lineage>
        <taxon>Bacteria</taxon>
        <taxon>Bacillati</taxon>
        <taxon>Bacillota</taxon>
        <taxon>Clostridia</taxon>
        <taxon>Caldicoprobacterales</taxon>
        <taxon>Caldicoprobacteraceae</taxon>
        <taxon>Caldicoprobacter</taxon>
    </lineage>
</organism>
<keyword evidence="3 9" id="KW-0963">Cytoplasm</keyword>
<evidence type="ECO:0000256" key="10">
    <source>
        <dbReference type="NCBIfam" id="TIGR00112"/>
    </source>
</evidence>
<comment type="catalytic activity">
    <reaction evidence="9 12">
        <text>L-proline + NADP(+) = (S)-1-pyrroline-5-carboxylate + NADPH + 2 H(+)</text>
        <dbReference type="Rhea" id="RHEA:14109"/>
        <dbReference type="ChEBI" id="CHEBI:15378"/>
        <dbReference type="ChEBI" id="CHEBI:17388"/>
        <dbReference type="ChEBI" id="CHEBI:57783"/>
        <dbReference type="ChEBI" id="CHEBI:58349"/>
        <dbReference type="ChEBI" id="CHEBI:60039"/>
        <dbReference type="EC" id="1.5.1.2"/>
    </reaction>
</comment>
<gene>
    <name evidence="9" type="primary">proC</name>
    <name evidence="15" type="ORF">SAMN05444406_10199</name>
</gene>
<dbReference type="SUPFAM" id="SSF48179">
    <property type="entry name" value="6-phosphogluconate dehydrogenase C-terminal domain-like"/>
    <property type="match status" value="1"/>
</dbReference>
<evidence type="ECO:0000256" key="9">
    <source>
        <dbReference type="HAMAP-Rule" id="MF_01925"/>
    </source>
</evidence>
<proteinExistence type="inferred from homology"/>
<evidence type="ECO:0000256" key="4">
    <source>
        <dbReference type="ARBA" id="ARBA00022605"/>
    </source>
</evidence>
<comment type="catalytic activity">
    <reaction evidence="9">
        <text>L-proline + NAD(+) = (S)-1-pyrroline-5-carboxylate + NADH + 2 H(+)</text>
        <dbReference type="Rhea" id="RHEA:14105"/>
        <dbReference type="ChEBI" id="CHEBI:15378"/>
        <dbReference type="ChEBI" id="CHEBI:17388"/>
        <dbReference type="ChEBI" id="CHEBI:57540"/>
        <dbReference type="ChEBI" id="CHEBI:57945"/>
        <dbReference type="ChEBI" id="CHEBI:60039"/>
        <dbReference type="EC" id="1.5.1.2"/>
    </reaction>
</comment>
<comment type="similarity">
    <text evidence="2 9 12">Belongs to the pyrroline-5-carboxylate reductase family.</text>
</comment>
<dbReference type="PANTHER" id="PTHR11645:SF0">
    <property type="entry name" value="PYRROLINE-5-CARBOXYLATE REDUCTASE 3"/>
    <property type="match status" value="1"/>
</dbReference>
<evidence type="ECO:0000256" key="8">
    <source>
        <dbReference type="ARBA" id="ARBA00058118"/>
    </source>
</evidence>
<feature type="binding site" evidence="11">
    <location>
        <begin position="75"/>
        <end position="78"/>
    </location>
    <ligand>
        <name>NADP(+)</name>
        <dbReference type="ChEBI" id="CHEBI:58349"/>
    </ligand>
</feature>
<dbReference type="InterPro" id="IPR000304">
    <property type="entry name" value="Pyrroline-COOH_reductase"/>
</dbReference>
<dbReference type="GO" id="GO:0005737">
    <property type="term" value="C:cytoplasm"/>
    <property type="evidence" value="ECO:0007669"/>
    <property type="project" value="UniProtKB-SubCell"/>
</dbReference>
<keyword evidence="7 9" id="KW-0560">Oxidoreductase</keyword>
<dbReference type="InterPro" id="IPR053790">
    <property type="entry name" value="P5CR-like_CS"/>
</dbReference>
<dbReference type="SUPFAM" id="SSF51735">
    <property type="entry name" value="NAD(P)-binding Rossmann-fold domains"/>
    <property type="match status" value="1"/>
</dbReference>
<evidence type="ECO:0000259" key="13">
    <source>
        <dbReference type="Pfam" id="PF03807"/>
    </source>
</evidence>
<dbReference type="GO" id="GO:0055129">
    <property type="term" value="P:L-proline biosynthetic process"/>
    <property type="evidence" value="ECO:0007669"/>
    <property type="project" value="UniProtKB-UniRule"/>
</dbReference>
<evidence type="ECO:0000313" key="15">
    <source>
        <dbReference type="EMBL" id="SFP61451.1"/>
    </source>
</evidence>
<dbReference type="PIRSF" id="PIRSF000193">
    <property type="entry name" value="Pyrrol-5-carb_rd"/>
    <property type="match status" value="1"/>
</dbReference>
<keyword evidence="5 9" id="KW-0641">Proline biosynthesis</keyword>
<keyword evidence="6 9" id="KW-0521">NADP</keyword>
<dbReference type="AlphaFoldDB" id="A0A1I5RT60"/>
<evidence type="ECO:0000256" key="1">
    <source>
        <dbReference type="ARBA" id="ARBA00004496"/>
    </source>
</evidence>
<evidence type="ECO:0000259" key="14">
    <source>
        <dbReference type="Pfam" id="PF14748"/>
    </source>
</evidence>